<keyword evidence="2" id="KW-0560">Oxidoreductase</keyword>
<dbReference type="PANTHER" id="PTHR46865:SF2">
    <property type="entry name" value="MONOOXYGENASE"/>
    <property type="match status" value="1"/>
</dbReference>
<comment type="caution">
    <text evidence="2">The sequence shown here is derived from an EMBL/GenBank/DDBJ whole genome shotgun (WGS) entry which is preliminary data.</text>
</comment>
<reference evidence="3" key="1">
    <citation type="journal article" date="2019" name="Int. J. Syst. Evol. Microbiol.">
        <title>The Global Catalogue of Microorganisms (GCM) 10K type strain sequencing project: providing services to taxonomists for standard genome sequencing and annotation.</title>
        <authorList>
            <consortium name="The Broad Institute Genomics Platform"/>
            <consortium name="The Broad Institute Genome Sequencing Center for Infectious Disease"/>
            <person name="Wu L."/>
            <person name="Ma J."/>
        </authorList>
    </citation>
    <scope>NUCLEOTIDE SEQUENCE [LARGE SCALE GENOMIC DNA]</scope>
    <source>
        <strain evidence="3">IBRC-M 10987</strain>
    </source>
</reference>
<dbReference type="PRINTS" id="PR00420">
    <property type="entry name" value="RNGMNOXGNASE"/>
</dbReference>
<gene>
    <name evidence="2" type="ORF">ACFOZ8_31965</name>
</gene>
<protein>
    <submittedName>
        <fullName evidence="2">FAD-dependent monooxygenase</fullName>
    </submittedName>
</protein>
<dbReference type="InterPro" id="IPR036188">
    <property type="entry name" value="FAD/NAD-bd_sf"/>
</dbReference>
<dbReference type="InterPro" id="IPR002938">
    <property type="entry name" value="FAD-bd"/>
</dbReference>
<dbReference type="RefSeq" id="WP_377722781.1">
    <property type="nucleotide sequence ID" value="NZ_JBHSAM010000036.1"/>
</dbReference>
<proteinExistence type="predicted"/>
<evidence type="ECO:0000313" key="3">
    <source>
        <dbReference type="Proteomes" id="UP001595715"/>
    </source>
</evidence>
<dbReference type="GO" id="GO:0004497">
    <property type="term" value="F:monooxygenase activity"/>
    <property type="evidence" value="ECO:0007669"/>
    <property type="project" value="UniProtKB-KW"/>
</dbReference>
<dbReference type="Proteomes" id="UP001595715">
    <property type="component" value="Unassembled WGS sequence"/>
</dbReference>
<dbReference type="PANTHER" id="PTHR46865">
    <property type="entry name" value="OXIDOREDUCTASE-RELATED"/>
    <property type="match status" value="1"/>
</dbReference>
<keyword evidence="2" id="KW-0503">Monooxygenase</keyword>
<evidence type="ECO:0000259" key="1">
    <source>
        <dbReference type="Pfam" id="PF01494"/>
    </source>
</evidence>
<dbReference type="Pfam" id="PF01494">
    <property type="entry name" value="FAD_binding_3"/>
    <property type="match status" value="1"/>
</dbReference>
<organism evidence="2 3">
    <name type="scientific">Paenibacillus xanthanilyticus</name>
    <dbReference type="NCBI Taxonomy" id="1783531"/>
    <lineage>
        <taxon>Bacteria</taxon>
        <taxon>Bacillati</taxon>
        <taxon>Bacillota</taxon>
        <taxon>Bacilli</taxon>
        <taxon>Bacillales</taxon>
        <taxon>Paenibacillaceae</taxon>
        <taxon>Paenibacillus</taxon>
    </lineage>
</organism>
<sequence>MSIKKRILISGASIAGPALAYWLHRYGFEVTVVERAPALRRGGYGVDMRGAAISVLERMGILPQVQAADTKITGVYFVDRSGKVKGRISEASLGNQHGVDIEVMRDDLTDILYKATQDSVHYIWGDSISAIEESEEGAFVQFLHAEPQRFDMVIGADGLHSHVRKLTFGEESQFKRTLGCYISIFAAPNFLNLDHHQQFYAIPGKTAGMYSTQANREAKGLFVFKSAPLPYDRHDIEAQKKLVADVFGNETGWETPRLLQAMKQTEDFYFDEICQIHMPAWSKGRIALVGDAAYGPSPLSGQGTSLALVGAYVLAGELKAAQGDYAKAFRAYENEMRTFVEKNQKIGQSAAQGMVATSRFKIMLQDWMFRVPFLMTATFNMIGKMIEKAANGIELKAY</sequence>
<accession>A0ABV8KDV2</accession>
<dbReference type="EMBL" id="JBHSAM010000036">
    <property type="protein sequence ID" value="MFC4104247.1"/>
    <property type="molecule type" value="Genomic_DNA"/>
</dbReference>
<keyword evidence="3" id="KW-1185">Reference proteome</keyword>
<evidence type="ECO:0000313" key="2">
    <source>
        <dbReference type="EMBL" id="MFC4104247.1"/>
    </source>
</evidence>
<dbReference type="SUPFAM" id="SSF51905">
    <property type="entry name" value="FAD/NAD(P)-binding domain"/>
    <property type="match status" value="1"/>
</dbReference>
<dbReference type="Gene3D" id="3.30.9.10">
    <property type="entry name" value="D-Amino Acid Oxidase, subunit A, domain 2"/>
    <property type="match status" value="1"/>
</dbReference>
<feature type="domain" description="FAD-binding" evidence="1">
    <location>
        <begin position="7"/>
        <end position="342"/>
    </location>
</feature>
<dbReference type="Gene3D" id="3.50.50.60">
    <property type="entry name" value="FAD/NAD(P)-binding domain"/>
    <property type="match status" value="1"/>
</dbReference>
<name>A0ABV8KDV2_9BACL</name>
<dbReference type="InterPro" id="IPR051704">
    <property type="entry name" value="FAD_aromatic-hydroxylase"/>
</dbReference>